<organism evidence="2 3">
    <name type="scientific">Elysia marginata</name>
    <dbReference type="NCBI Taxonomy" id="1093978"/>
    <lineage>
        <taxon>Eukaryota</taxon>
        <taxon>Metazoa</taxon>
        <taxon>Spiralia</taxon>
        <taxon>Lophotrochozoa</taxon>
        <taxon>Mollusca</taxon>
        <taxon>Gastropoda</taxon>
        <taxon>Heterobranchia</taxon>
        <taxon>Euthyneura</taxon>
        <taxon>Panpulmonata</taxon>
        <taxon>Sacoglossa</taxon>
        <taxon>Placobranchoidea</taxon>
        <taxon>Plakobranchidae</taxon>
        <taxon>Elysia</taxon>
    </lineage>
</organism>
<dbReference type="GO" id="GO:0003899">
    <property type="term" value="F:DNA-directed RNA polymerase activity"/>
    <property type="evidence" value="ECO:0007669"/>
    <property type="project" value="InterPro"/>
</dbReference>
<gene>
    <name evidence="2" type="ORF">ElyMa_002510800</name>
</gene>
<keyword evidence="3" id="KW-1185">Reference proteome</keyword>
<sequence length="238" mass="26657">MDEHPSFLVFKHLERFLECRSLTPPVGIDFNTPRSRFITELEHIGYYRLDAVTRPGDPASAAYREKTVTIFVLALRGKYTEHAPHLRGLIASLNSENFSREKRLLEVIVVAPEETMKKKNMTDVVKSFRAAAAAGGPTPGSLDGPTPAAEYYNMYPYHVFSLDIPRAQIVPRHTIVSPEKVQAFLARERLSRHDLPLIASSNPPVVWIGGRPNQVICIEHASETAGKAYVYCVVVFRA</sequence>
<keyword evidence="2" id="KW-0804">Transcription</keyword>
<dbReference type="GO" id="GO:0003677">
    <property type="term" value="F:DNA binding"/>
    <property type="evidence" value="ECO:0007669"/>
    <property type="project" value="InterPro"/>
</dbReference>
<reference evidence="2 3" key="1">
    <citation type="journal article" date="2021" name="Elife">
        <title>Chloroplast acquisition without the gene transfer in kleptoplastic sea slugs, Plakobranchus ocellatus.</title>
        <authorList>
            <person name="Maeda T."/>
            <person name="Takahashi S."/>
            <person name="Yoshida T."/>
            <person name="Shimamura S."/>
            <person name="Takaki Y."/>
            <person name="Nagai Y."/>
            <person name="Toyoda A."/>
            <person name="Suzuki Y."/>
            <person name="Arimoto A."/>
            <person name="Ishii H."/>
            <person name="Satoh N."/>
            <person name="Nishiyama T."/>
            <person name="Hasebe M."/>
            <person name="Maruyama T."/>
            <person name="Minagawa J."/>
            <person name="Obokata J."/>
            <person name="Shigenobu S."/>
        </authorList>
    </citation>
    <scope>NUCLEOTIDE SEQUENCE [LARGE SCALE GENOMIC DNA]</scope>
</reference>
<protein>
    <submittedName>
        <fullName evidence="2">DNA-directed RNA polymerase subunit H</fullName>
    </submittedName>
</protein>
<dbReference type="GO" id="GO:0000428">
    <property type="term" value="C:DNA-directed RNA polymerase complex"/>
    <property type="evidence" value="ECO:0007669"/>
    <property type="project" value="UniProtKB-KW"/>
</dbReference>
<dbReference type="Proteomes" id="UP000762676">
    <property type="component" value="Unassembled WGS sequence"/>
</dbReference>
<evidence type="ECO:0000313" key="2">
    <source>
        <dbReference type="EMBL" id="GFR88168.1"/>
    </source>
</evidence>
<dbReference type="GO" id="GO:0006351">
    <property type="term" value="P:DNA-templated transcription"/>
    <property type="evidence" value="ECO:0007669"/>
    <property type="project" value="InterPro"/>
</dbReference>
<evidence type="ECO:0000259" key="1">
    <source>
        <dbReference type="Pfam" id="PF01191"/>
    </source>
</evidence>
<dbReference type="AlphaFoldDB" id="A0AAV4GRM8"/>
<evidence type="ECO:0000313" key="3">
    <source>
        <dbReference type="Proteomes" id="UP000762676"/>
    </source>
</evidence>
<dbReference type="EMBL" id="BMAT01005140">
    <property type="protein sequence ID" value="GFR88168.1"/>
    <property type="molecule type" value="Genomic_DNA"/>
</dbReference>
<name>A0AAV4GRM8_9GAST</name>
<comment type="caution">
    <text evidence="2">The sequence shown here is derived from an EMBL/GenBank/DDBJ whole genome shotgun (WGS) entry which is preliminary data.</text>
</comment>
<dbReference type="Pfam" id="PF01191">
    <property type="entry name" value="RNA_pol_Rpb5_C"/>
    <property type="match status" value="1"/>
</dbReference>
<dbReference type="Gene3D" id="3.90.940.20">
    <property type="entry name" value="RPB5-like RNA polymerase subunit"/>
    <property type="match status" value="1"/>
</dbReference>
<feature type="domain" description="RNA polymerase subunit H/Rpb5 C-terminal" evidence="1">
    <location>
        <begin position="163"/>
        <end position="234"/>
    </location>
</feature>
<accession>A0AAV4GRM8</accession>
<dbReference type="SUPFAM" id="SSF55287">
    <property type="entry name" value="RPB5-like RNA polymerase subunit"/>
    <property type="match status" value="1"/>
</dbReference>
<keyword evidence="2" id="KW-0240">DNA-directed RNA polymerase</keyword>
<proteinExistence type="predicted"/>
<dbReference type="InterPro" id="IPR035913">
    <property type="entry name" value="RPB5-like_sf"/>
</dbReference>
<dbReference type="InterPro" id="IPR000783">
    <property type="entry name" value="RNA_pol_subH/Rpb5_C"/>
</dbReference>